<feature type="coiled-coil region" evidence="1">
    <location>
        <begin position="186"/>
        <end position="220"/>
    </location>
</feature>
<keyword evidence="4" id="KW-0689">Ribosomal protein</keyword>
<feature type="compositionally biased region" description="Low complexity" evidence="2">
    <location>
        <begin position="406"/>
        <end position="416"/>
    </location>
</feature>
<dbReference type="EMBL" id="CAMXCT020004176">
    <property type="protein sequence ID" value="CAL1161372.1"/>
    <property type="molecule type" value="Genomic_DNA"/>
</dbReference>
<keyword evidence="5" id="KW-1185">Reference proteome</keyword>
<sequence length="436" mass="48592">MVEVNRLQDELEKTRQQAKSQAIQLEQEREQRSEIFFREQALRQELARLKDETIGKLTVESPRRADCRGDDSCELREALAQSQGQLMDLQEALLAACPGGSPSASPKSVELPENQLHSELFGMKQSLSKQDAVIADLQTQITALRAQSSYLNQLSELREQRRLETQDEVLRLKGELVSIERRNFVGSELERAAEEATQEAERLEQELRKKDQSLKQLVEIKMGMELHGAEALDVVQSEVPALLEQVGSLQQHLKDRGELLSSLASAMGSTENLQDSDARNFLMAKVRQMKARAEQLFNLASALGSADLHESEVVDFIQTKVQTLQKQLKARDGLLSEVAFAVADFLDTLGLADLEPPSDDPMQAAQSMIKAKQEKEEVALQLKRVAQAKATVKAKTSTRSKDVASDSDSSSSEQSAKKLPFAVCKLFFTSLPCERR</sequence>
<keyword evidence="1" id="KW-0175">Coiled coil</keyword>
<name>A0A9P1DEI1_9DINO</name>
<dbReference type="AlphaFoldDB" id="A0A9P1DEI1"/>
<evidence type="ECO:0000313" key="5">
    <source>
        <dbReference type="Proteomes" id="UP001152797"/>
    </source>
</evidence>
<comment type="caution">
    <text evidence="3">The sequence shown here is derived from an EMBL/GenBank/DDBJ whole genome shotgun (WGS) entry which is preliminary data.</text>
</comment>
<proteinExistence type="predicted"/>
<reference evidence="4 5" key="2">
    <citation type="submission" date="2024-05" db="EMBL/GenBank/DDBJ databases">
        <authorList>
            <person name="Chen Y."/>
            <person name="Shah S."/>
            <person name="Dougan E. K."/>
            <person name="Thang M."/>
            <person name="Chan C."/>
        </authorList>
    </citation>
    <scope>NUCLEOTIDE SEQUENCE [LARGE SCALE GENOMIC DNA]</scope>
</reference>
<keyword evidence="4" id="KW-0687">Ribonucleoprotein</keyword>
<dbReference type="OrthoDB" id="629492at2759"/>
<organism evidence="3">
    <name type="scientific">Cladocopium goreaui</name>
    <dbReference type="NCBI Taxonomy" id="2562237"/>
    <lineage>
        <taxon>Eukaryota</taxon>
        <taxon>Sar</taxon>
        <taxon>Alveolata</taxon>
        <taxon>Dinophyceae</taxon>
        <taxon>Suessiales</taxon>
        <taxon>Symbiodiniaceae</taxon>
        <taxon>Cladocopium</taxon>
    </lineage>
</organism>
<feature type="region of interest" description="Disordered" evidence="2">
    <location>
        <begin position="1"/>
        <end position="25"/>
    </location>
</feature>
<dbReference type="GO" id="GO:0005840">
    <property type="term" value="C:ribosome"/>
    <property type="evidence" value="ECO:0007669"/>
    <property type="project" value="UniProtKB-KW"/>
</dbReference>
<dbReference type="EMBL" id="CAMXCT010004176">
    <property type="protein sequence ID" value="CAI4007997.1"/>
    <property type="molecule type" value="Genomic_DNA"/>
</dbReference>
<feature type="region of interest" description="Disordered" evidence="2">
    <location>
        <begin position="389"/>
        <end position="416"/>
    </location>
</feature>
<gene>
    <name evidence="3" type="ORF">C1SCF055_LOCUS33490</name>
</gene>
<evidence type="ECO:0000256" key="2">
    <source>
        <dbReference type="SAM" id="MobiDB-lite"/>
    </source>
</evidence>
<feature type="compositionally biased region" description="Basic and acidic residues" evidence="2">
    <location>
        <begin position="1"/>
        <end position="15"/>
    </location>
</feature>
<protein>
    <submittedName>
        <fullName evidence="4">60S ribosomal protein L18a-3</fullName>
    </submittedName>
</protein>
<dbReference type="EMBL" id="CAMXCT030004176">
    <property type="protein sequence ID" value="CAL4795309.1"/>
    <property type="molecule type" value="Genomic_DNA"/>
</dbReference>
<dbReference type="Proteomes" id="UP001152797">
    <property type="component" value="Unassembled WGS sequence"/>
</dbReference>
<evidence type="ECO:0000313" key="4">
    <source>
        <dbReference type="EMBL" id="CAL4795309.1"/>
    </source>
</evidence>
<evidence type="ECO:0000256" key="1">
    <source>
        <dbReference type="SAM" id="Coils"/>
    </source>
</evidence>
<reference evidence="3" key="1">
    <citation type="submission" date="2022-10" db="EMBL/GenBank/DDBJ databases">
        <authorList>
            <person name="Chen Y."/>
            <person name="Dougan E. K."/>
            <person name="Chan C."/>
            <person name="Rhodes N."/>
            <person name="Thang M."/>
        </authorList>
    </citation>
    <scope>NUCLEOTIDE SEQUENCE</scope>
</reference>
<accession>A0A9P1DEI1</accession>
<evidence type="ECO:0000313" key="3">
    <source>
        <dbReference type="EMBL" id="CAI4007997.1"/>
    </source>
</evidence>